<dbReference type="EMBL" id="AP022325">
    <property type="protein sequence ID" value="BBU47583.1"/>
    <property type="molecule type" value="Genomic_DNA"/>
</dbReference>
<dbReference type="Gene3D" id="3.30.2350.10">
    <property type="entry name" value="Pseudouridine synthase"/>
    <property type="match status" value="1"/>
</dbReference>
<dbReference type="Proteomes" id="UP000464317">
    <property type="component" value="Chromosome"/>
</dbReference>
<dbReference type="SUPFAM" id="SSF55120">
    <property type="entry name" value="Pseudouridine synthase"/>
    <property type="match status" value="1"/>
</dbReference>
<dbReference type="GO" id="GO:0009982">
    <property type="term" value="F:pseudouridine synthase activity"/>
    <property type="evidence" value="ECO:0007669"/>
    <property type="project" value="InterPro"/>
</dbReference>
<dbReference type="AlphaFoldDB" id="A0A809SI97"/>
<gene>
    <name evidence="6" type="primary">rluC</name>
    <name evidence="6" type="ORF">JPM2_2760</name>
</gene>
<dbReference type="Pfam" id="PF00849">
    <property type="entry name" value="PseudoU_synth_2"/>
    <property type="match status" value="1"/>
</dbReference>
<evidence type="ECO:0000256" key="3">
    <source>
        <dbReference type="ARBA" id="ARBA00033164"/>
    </source>
</evidence>
<evidence type="ECO:0000256" key="4">
    <source>
        <dbReference type="PROSITE-ProRule" id="PRU00182"/>
    </source>
</evidence>
<dbReference type="CDD" id="cd02869">
    <property type="entry name" value="PseudoU_synth_RluA_like"/>
    <property type="match status" value="1"/>
</dbReference>
<evidence type="ECO:0000256" key="1">
    <source>
        <dbReference type="ARBA" id="ARBA00000073"/>
    </source>
</evidence>
<proteinExistence type="predicted"/>
<dbReference type="InterPro" id="IPR006145">
    <property type="entry name" value="PsdUridine_synth_RsuA/RluA"/>
</dbReference>
<evidence type="ECO:0000259" key="5">
    <source>
        <dbReference type="Pfam" id="PF00849"/>
    </source>
</evidence>
<dbReference type="GO" id="GO:0003723">
    <property type="term" value="F:RNA binding"/>
    <property type="evidence" value="ECO:0007669"/>
    <property type="project" value="UniProtKB-KW"/>
</dbReference>
<dbReference type="KEGG" id="mfel:JPM2_2760"/>
<dbReference type="RefSeq" id="WP_161553073.1">
    <property type="nucleotide sequence ID" value="NZ_AP022325.1"/>
</dbReference>
<organism evidence="6 7">
    <name type="scientific">Mycoplasmopsis felis</name>
    <dbReference type="NCBI Taxonomy" id="33923"/>
    <lineage>
        <taxon>Bacteria</taxon>
        <taxon>Bacillati</taxon>
        <taxon>Mycoplasmatota</taxon>
        <taxon>Mycoplasmoidales</taxon>
        <taxon>Metamycoplasmataceae</taxon>
        <taxon>Mycoplasmopsis</taxon>
    </lineage>
</organism>
<feature type="domain" description="Pseudouridine synthase RsuA/RluA-like" evidence="5">
    <location>
        <begin position="89"/>
        <end position="228"/>
    </location>
</feature>
<comment type="catalytic activity">
    <reaction evidence="1">
        <text>a uridine in RNA = a pseudouridine in RNA</text>
        <dbReference type="Rhea" id="RHEA:48348"/>
        <dbReference type="Rhea" id="RHEA-COMP:12068"/>
        <dbReference type="Rhea" id="RHEA-COMP:12069"/>
        <dbReference type="ChEBI" id="CHEBI:65314"/>
        <dbReference type="ChEBI" id="CHEBI:65315"/>
    </reaction>
</comment>
<dbReference type="GO" id="GO:0140098">
    <property type="term" value="F:catalytic activity, acting on RNA"/>
    <property type="evidence" value="ECO:0007669"/>
    <property type="project" value="UniProtKB-ARBA"/>
</dbReference>
<dbReference type="InterPro" id="IPR050188">
    <property type="entry name" value="RluA_PseudoU_synthase"/>
</dbReference>
<name>A0A809SI97_9BACT</name>
<dbReference type="InterPro" id="IPR020103">
    <property type="entry name" value="PsdUridine_synth_cat_dom_sf"/>
</dbReference>
<evidence type="ECO:0000313" key="6">
    <source>
        <dbReference type="EMBL" id="BBU47583.1"/>
    </source>
</evidence>
<sequence length="279" mass="32919">MFEIKATKNDSQRTIFKVICKYLNNIPISKIESLFRKKDIKINGNRKINKDDKVNENDIVVVYGIKDWKKITNFSKIPFDFKIIYEDDNLLVIDKKNGVEVHGTDDCLDLQVLSYLNYKHNDSFIPSHIGRLDKETSGLILYGKNYMTVSKFNNTQSLFTKRYIFKSDFNESRKIVDLYFYKDKTGKIKVSKNKTDKSKYAQTLLYTENNKKYAELKTGRKHQIRLTLKYLGKPIYGDKKYGGKISERLMLHSYYIKLNGLDGELKYLNNLEFYSHPKW</sequence>
<protein>
    <recommendedName>
        <fullName evidence="2">RNA pseudouridylate synthase</fullName>
    </recommendedName>
    <alternativeName>
        <fullName evidence="3">RNA-uridine isomerase</fullName>
    </alternativeName>
</protein>
<dbReference type="CDD" id="cd00165">
    <property type="entry name" value="S4"/>
    <property type="match status" value="1"/>
</dbReference>
<evidence type="ECO:0000256" key="2">
    <source>
        <dbReference type="ARBA" id="ARBA00031870"/>
    </source>
</evidence>
<evidence type="ECO:0000313" key="7">
    <source>
        <dbReference type="Proteomes" id="UP000464317"/>
    </source>
</evidence>
<dbReference type="GeneID" id="89496457"/>
<dbReference type="GO" id="GO:0001522">
    <property type="term" value="P:pseudouridine synthesis"/>
    <property type="evidence" value="ECO:0007669"/>
    <property type="project" value="InterPro"/>
</dbReference>
<keyword evidence="7" id="KW-1185">Reference proteome</keyword>
<dbReference type="PROSITE" id="PS50889">
    <property type="entry name" value="S4"/>
    <property type="match status" value="1"/>
</dbReference>
<keyword evidence="4" id="KW-0694">RNA-binding</keyword>
<dbReference type="GO" id="GO:0006396">
    <property type="term" value="P:RNA processing"/>
    <property type="evidence" value="ECO:0007669"/>
    <property type="project" value="UniProtKB-ARBA"/>
</dbReference>
<dbReference type="PANTHER" id="PTHR21600">
    <property type="entry name" value="MITOCHONDRIAL RNA PSEUDOURIDINE SYNTHASE"/>
    <property type="match status" value="1"/>
</dbReference>
<accession>A0A809SI97</accession>
<reference evidence="6 7" key="1">
    <citation type="submission" date="2020-01" db="EMBL/GenBank/DDBJ databases">
        <title>Complete genome sequence of Mycoplasma felis strain Myco-2.</title>
        <authorList>
            <person name="Kinoshita Y."/>
            <person name="Niwa H."/>
            <person name="Uchida-Fujii E."/>
            <person name="Nukada T."/>
        </authorList>
    </citation>
    <scope>NUCLEOTIDE SEQUENCE [LARGE SCALE GENOMIC DNA]</scope>
    <source>
        <strain evidence="6 7">Myco-2</strain>
    </source>
</reference>